<reference evidence="8" key="1">
    <citation type="submission" date="2023-07" db="EMBL/GenBank/DDBJ databases">
        <title>Chromosome-level genome assembly of Artemia franciscana.</title>
        <authorList>
            <person name="Jo E."/>
        </authorList>
    </citation>
    <scope>NUCLEOTIDE SEQUENCE</scope>
    <source>
        <tissue evidence="8">Whole body</tissue>
    </source>
</reference>
<evidence type="ECO:0000256" key="2">
    <source>
        <dbReference type="ARBA" id="ARBA00022771"/>
    </source>
</evidence>
<feature type="domain" description="RING-type" evidence="7">
    <location>
        <begin position="28"/>
        <end position="66"/>
    </location>
</feature>
<dbReference type="InterPro" id="IPR036322">
    <property type="entry name" value="WD40_repeat_dom_sf"/>
</dbReference>
<proteinExistence type="predicted"/>
<dbReference type="SMART" id="SM00184">
    <property type="entry name" value="RING"/>
    <property type="match status" value="1"/>
</dbReference>
<dbReference type="AlphaFoldDB" id="A0AA88HEP2"/>
<evidence type="ECO:0000256" key="5">
    <source>
        <dbReference type="PROSITE-ProRule" id="PRU00221"/>
    </source>
</evidence>
<dbReference type="InterPro" id="IPR017907">
    <property type="entry name" value="Znf_RING_CS"/>
</dbReference>
<name>A0AA88HEP2_ARTSF</name>
<dbReference type="SUPFAM" id="SSF57850">
    <property type="entry name" value="RING/U-box"/>
    <property type="match status" value="1"/>
</dbReference>
<dbReference type="InterPro" id="IPR015943">
    <property type="entry name" value="WD40/YVTN_repeat-like_dom_sf"/>
</dbReference>
<accession>A0AA88HEP2</accession>
<comment type="caution">
    <text evidence="8">The sequence shown here is derived from an EMBL/GenBank/DDBJ whole genome shotgun (WGS) entry which is preliminary data.</text>
</comment>
<dbReference type="PROSITE" id="PS50082">
    <property type="entry name" value="WD_REPEATS_2"/>
    <property type="match status" value="2"/>
</dbReference>
<sequence length="594" mass="67765">MASNPKRGKFNGSPGESTVLDRNNEFLCPICFEIIEEAFVTICGHSFCYGCITESLETSDRCPKCNFVFQCQKKIFPNFLLNELIAKAKLGIDQKLTINKSNYPDFVEGLQSSDIKVTLPDVNLMLNLLTERKKQLESDLKLNQLELMKEFLTIIKNKRQDEIERLNQELALIERDEFSVNESIRGICPSVAEVNESPLVPDIPYKMAPEVNNVAETVRGISDIKRKRLYEQMDDLEAFYLEKKTNDFHLDTSGDTEEFSDMLSKFTRYSSLRPLATVHYASDVFNNSSIVSSIEFDKDGDYFAVAGVTKRVKLYEFSSIVNSAMELHYPVLEIVGSSKVSWLTYNYFHKNYLGSSDYEGNVTIWDVSTGKRLRSYQEHERRCWTVDFNRVDTNLLASGSDDAKLKLWSLNASHSVATIEAKANICCVRFNPESRYHLAYGSADHSVYYYDIRNSRSPLMVYKEHKKAVSYVKFVSSSEIVSASTDSQLKLWSTSQLNSFRTFKGHVNEKNFVGLAASGDFVSCGSENNAVYLYYKKMSKPILDFKFDHVKNVLDRGNKEEENNEFVSAVCWKRNSNYIVAANSQGIVKVLEIE</sequence>
<dbReference type="GO" id="GO:0043161">
    <property type="term" value="P:proteasome-mediated ubiquitin-dependent protein catabolic process"/>
    <property type="evidence" value="ECO:0007669"/>
    <property type="project" value="TreeGrafter"/>
</dbReference>
<organism evidence="8 9">
    <name type="scientific">Artemia franciscana</name>
    <name type="common">Brine shrimp</name>
    <name type="synonym">Artemia sanfranciscana</name>
    <dbReference type="NCBI Taxonomy" id="6661"/>
    <lineage>
        <taxon>Eukaryota</taxon>
        <taxon>Metazoa</taxon>
        <taxon>Ecdysozoa</taxon>
        <taxon>Arthropoda</taxon>
        <taxon>Crustacea</taxon>
        <taxon>Branchiopoda</taxon>
        <taxon>Anostraca</taxon>
        <taxon>Artemiidae</taxon>
        <taxon>Artemia</taxon>
    </lineage>
</organism>
<evidence type="ECO:0000256" key="4">
    <source>
        <dbReference type="PROSITE-ProRule" id="PRU00175"/>
    </source>
</evidence>
<feature type="repeat" description="WD" evidence="5">
    <location>
        <begin position="376"/>
        <end position="418"/>
    </location>
</feature>
<dbReference type="InterPro" id="IPR013083">
    <property type="entry name" value="Znf_RING/FYVE/PHD"/>
</dbReference>
<keyword evidence="6" id="KW-0175">Coiled coil</keyword>
<dbReference type="GO" id="GO:0008270">
    <property type="term" value="F:zinc ion binding"/>
    <property type="evidence" value="ECO:0007669"/>
    <property type="project" value="UniProtKB-KW"/>
</dbReference>
<protein>
    <recommendedName>
        <fullName evidence="7">RING-type domain-containing protein</fullName>
    </recommendedName>
</protein>
<dbReference type="InterPro" id="IPR001680">
    <property type="entry name" value="WD40_rpt"/>
</dbReference>
<dbReference type="PANTHER" id="PTHR44080">
    <property type="entry name" value="E3 UBIQUITIN-PROTEIN LIGASE COP1"/>
    <property type="match status" value="1"/>
</dbReference>
<evidence type="ECO:0000256" key="1">
    <source>
        <dbReference type="ARBA" id="ARBA00022723"/>
    </source>
</evidence>
<keyword evidence="1" id="KW-0479">Metal-binding</keyword>
<dbReference type="GO" id="GO:0061630">
    <property type="term" value="F:ubiquitin protein ligase activity"/>
    <property type="evidence" value="ECO:0007669"/>
    <property type="project" value="InterPro"/>
</dbReference>
<evidence type="ECO:0000259" key="7">
    <source>
        <dbReference type="PROSITE" id="PS50089"/>
    </source>
</evidence>
<keyword evidence="5" id="KW-0853">WD repeat</keyword>
<dbReference type="Gene3D" id="2.130.10.10">
    <property type="entry name" value="YVTN repeat-like/Quinoprotein amine dehydrogenase"/>
    <property type="match status" value="1"/>
</dbReference>
<dbReference type="PROSITE" id="PS50089">
    <property type="entry name" value="ZF_RING_2"/>
    <property type="match status" value="1"/>
</dbReference>
<dbReference type="InterPro" id="IPR042755">
    <property type="entry name" value="COP1"/>
</dbReference>
<dbReference type="SUPFAM" id="SSF50978">
    <property type="entry name" value="WD40 repeat-like"/>
    <property type="match status" value="1"/>
</dbReference>
<feature type="coiled-coil region" evidence="6">
    <location>
        <begin position="126"/>
        <end position="176"/>
    </location>
</feature>
<evidence type="ECO:0000313" key="8">
    <source>
        <dbReference type="EMBL" id="KAK2709958.1"/>
    </source>
</evidence>
<evidence type="ECO:0000313" key="9">
    <source>
        <dbReference type="Proteomes" id="UP001187531"/>
    </source>
</evidence>
<dbReference type="InterPro" id="IPR001841">
    <property type="entry name" value="Znf_RING"/>
</dbReference>
<dbReference type="Proteomes" id="UP001187531">
    <property type="component" value="Unassembled WGS sequence"/>
</dbReference>
<dbReference type="PROSITE" id="PS00518">
    <property type="entry name" value="ZF_RING_1"/>
    <property type="match status" value="1"/>
</dbReference>
<keyword evidence="2 4" id="KW-0863">Zinc-finger</keyword>
<dbReference type="PANTHER" id="PTHR44080:SF1">
    <property type="entry name" value="E3 UBIQUITIN-PROTEIN LIGASE COP1"/>
    <property type="match status" value="1"/>
</dbReference>
<dbReference type="Pfam" id="PF13923">
    <property type="entry name" value="zf-C3HC4_2"/>
    <property type="match status" value="1"/>
</dbReference>
<gene>
    <name evidence="8" type="ORF">QYM36_013587</name>
</gene>
<keyword evidence="9" id="KW-1185">Reference proteome</keyword>
<dbReference type="CDD" id="cd16504">
    <property type="entry name" value="RING-HC_COP1"/>
    <property type="match status" value="1"/>
</dbReference>
<dbReference type="EMBL" id="JAVRJZ010000017">
    <property type="protein sequence ID" value="KAK2709958.1"/>
    <property type="molecule type" value="Genomic_DNA"/>
</dbReference>
<dbReference type="Gene3D" id="3.30.40.10">
    <property type="entry name" value="Zinc/RING finger domain, C3HC4 (zinc finger)"/>
    <property type="match status" value="1"/>
</dbReference>
<evidence type="ECO:0000256" key="3">
    <source>
        <dbReference type="ARBA" id="ARBA00022833"/>
    </source>
</evidence>
<keyword evidence="3" id="KW-0862">Zinc</keyword>
<feature type="repeat" description="WD" evidence="5">
    <location>
        <begin position="462"/>
        <end position="502"/>
    </location>
</feature>
<dbReference type="EMBL" id="JAVRJZ010000017">
    <property type="protein sequence ID" value="KAK2709959.1"/>
    <property type="molecule type" value="Genomic_DNA"/>
</dbReference>
<dbReference type="SMART" id="SM00320">
    <property type="entry name" value="WD40"/>
    <property type="match status" value="7"/>
</dbReference>
<dbReference type="Pfam" id="PF00400">
    <property type="entry name" value="WD40"/>
    <property type="match status" value="3"/>
</dbReference>
<evidence type="ECO:0000256" key="6">
    <source>
        <dbReference type="SAM" id="Coils"/>
    </source>
</evidence>